<sequence length="177" mass="19229">MRPDVCGVERVLWPSAYLAEFAKKRWQLQPGEGAAGCPLSVIHVSSARSNVWRALILFCRIALCRSTVPQSETVESLGLVAGSRPPEELEQTLPTSENTFSTRLCRCRGSLRGRVVQLRSPPQPKTDAKVVPGVPAGSRRAQARSPAVKVGAFPNQVVPMTWVSAGSRRSMERSHAG</sequence>
<feature type="region of interest" description="Disordered" evidence="1">
    <location>
        <begin position="119"/>
        <end position="147"/>
    </location>
</feature>
<evidence type="ECO:0000313" key="2">
    <source>
        <dbReference type="EMBL" id="KAJ1139947.1"/>
    </source>
</evidence>
<dbReference type="Proteomes" id="UP001066276">
    <property type="component" value="Chromosome 6"/>
</dbReference>
<evidence type="ECO:0000256" key="1">
    <source>
        <dbReference type="SAM" id="MobiDB-lite"/>
    </source>
</evidence>
<proteinExistence type="predicted"/>
<protein>
    <submittedName>
        <fullName evidence="2">Uncharacterized protein</fullName>
    </submittedName>
</protein>
<reference evidence="2" key="1">
    <citation type="journal article" date="2022" name="bioRxiv">
        <title>Sequencing and chromosome-scale assembly of the giantPleurodeles waltlgenome.</title>
        <authorList>
            <person name="Brown T."/>
            <person name="Elewa A."/>
            <person name="Iarovenko S."/>
            <person name="Subramanian E."/>
            <person name="Araus A.J."/>
            <person name="Petzold A."/>
            <person name="Susuki M."/>
            <person name="Suzuki K.-i.T."/>
            <person name="Hayashi T."/>
            <person name="Toyoda A."/>
            <person name="Oliveira C."/>
            <person name="Osipova E."/>
            <person name="Leigh N.D."/>
            <person name="Simon A."/>
            <person name="Yun M.H."/>
        </authorList>
    </citation>
    <scope>NUCLEOTIDE SEQUENCE</scope>
    <source>
        <strain evidence="2">20211129_DDA</strain>
        <tissue evidence="2">Liver</tissue>
    </source>
</reference>
<organism evidence="2 3">
    <name type="scientific">Pleurodeles waltl</name>
    <name type="common">Iberian ribbed newt</name>
    <dbReference type="NCBI Taxonomy" id="8319"/>
    <lineage>
        <taxon>Eukaryota</taxon>
        <taxon>Metazoa</taxon>
        <taxon>Chordata</taxon>
        <taxon>Craniata</taxon>
        <taxon>Vertebrata</taxon>
        <taxon>Euteleostomi</taxon>
        <taxon>Amphibia</taxon>
        <taxon>Batrachia</taxon>
        <taxon>Caudata</taxon>
        <taxon>Salamandroidea</taxon>
        <taxon>Salamandridae</taxon>
        <taxon>Pleurodelinae</taxon>
        <taxon>Pleurodeles</taxon>
    </lineage>
</organism>
<comment type="caution">
    <text evidence="2">The sequence shown here is derived from an EMBL/GenBank/DDBJ whole genome shotgun (WGS) entry which is preliminary data.</text>
</comment>
<dbReference type="EMBL" id="JANPWB010000010">
    <property type="protein sequence ID" value="KAJ1139947.1"/>
    <property type="molecule type" value="Genomic_DNA"/>
</dbReference>
<keyword evidence="3" id="KW-1185">Reference proteome</keyword>
<dbReference type="AlphaFoldDB" id="A0AAV7QH83"/>
<name>A0AAV7QH83_PLEWA</name>
<evidence type="ECO:0000313" key="3">
    <source>
        <dbReference type="Proteomes" id="UP001066276"/>
    </source>
</evidence>
<gene>
    <name evidence="2" type="ORF">NDU88_006308</name>
</gene>
<accession>A0AAV7QH83</accession>